<sequence length="348" mass="37531">MAEACRFAGIEVAVIVPCYNEAAAVRAVVAGLRDSLPTARIYVFDNNSTDGTGAIAADAGAIVRRVTRKGKGNVVRRAFADVEADVYVLIDGDDTYDAARAAELVEVLLTGPYDHVVGVRRHSNVAAYRPGHTLGNRMLTGAVGTLFGRDITDMLSGYRALSRRYVKSFPALSQEFEIETELTIHSLHLRVPVAEVEVGYKARPEGGESKLRTYRDGARILRWILDLARLERPTLFHGVLAAVCGLLALVLGVPVVLEYLDTGLVPRFPTAILASSIGLTAILLVVLGYLLDAISRSRQEAARLSYLRHPAPARGREVPGARVCEGVPGAVGEGAARWMRESAEDGRC</sequence>
<comment type="similarity">
    <text evidence="1">Belongs to the glycosyltransferase 2 family.</text>
</comment>
<organism evidence="4 5">
    <name type="scientific">Kribbella aluminosa</name>
    <dbReference type="NCBI Taxonomy" id="416017"/>
    <lineage>
        <taxon>Bacteria</taxon>
        <taxon>Bacillati</taxon>
        <taxon>Actinomycetota</taxon>
        <taxon>Actinomycetes</taxon>
        <taxon>Propionibacteriales</taxon>
        <taxon>Kribbellaceae</taxon>
        <taxon>Kribbella</taxon>
    </lineage>
</organism>
<feature type="transmembrane region" description="Helical" evidence="2">
    <location>
        <begin position="235"/>
        <end position="256"/>
    </location>
</feature>
<name>A0ABS4UHQ9_9ACTN</name>
<keyword evidence="2" id="KW-0812">Transmembrane</keyword>
<dbReference type="PANTHER" id="PTHR48090:SF7">
    <property type="entry name" value="RFBJ PROTEIN"/>
    <property type="match status" value="1"/>
</dbReference>
<accession>A0ABS4UHQ9</accession>
<dbReference type="InterPro" id="IPR029044">
    <property type="entry name" value="Nucleotide-diphossugar_trans"/>
</dbReference>
<dbReference type="RefSeq" id="WP_209694110.1">
    <property type="nucleotide sequence ID" value="NZ_BAAAVU010000026.1"/>
</dbReference>
<dbReference type="EMBL" id="JAGINT010000001">
    <property type="protein sequence ID" value="MBP2351165.1"/>
    <property type="molecule type" value="Genomic_DNA"/>
</dbReference>
<dbReference type="Pfam" id="PF00535">
    <property type="entry name" value="Glycos_transf_2"/>
    <property type="match status" value="1"/>
</dbReference>
<gene>
    <name evidence="4" type="ORF">JOF29_002248</name>
</gene>
<comment type="caution">
    <text evidence="4">The sequence shown here is derived from an EMBL/GenBank/DDBJ whole genome shotgun (WGS) entry which is preliminary data.</text>
</comment>
<dbReference type="Proteomes" id="UP000755585">
    <property type="component" value="Unassembled WGS sequence"/>
</dbReference>
<dbReference type="Gene3D" id="3.90.550.10">
    <property type="entry name" value="Spore Coat Polysaccharide Biosynthesis Protein SpsA, Chain A"/>
    <property type="match status" value="1"/>
</dbReference>
<evidence type="ECO:0000259" key="3">
    <source>
        <dbReference type="Pfam" id="PF00535"/>
    </source>
</evidence>
<evidence type="ECO:0000313" key="5">
    <source>
        <dbReference type="Proteomes" id="UP000755585"/>
    </source>
</evidence>
<dbReference type="InterPro" id="IPR001173">
    <property type="entry name" value="Glyco_trans_2-like"/>
</dbReference>
<feature type="domain" description="Glycosyltransferase 2-like" evidence="3">
    <location>
        <begin position="14"/>
        <end position="166"/>
    </location>
</feature>
<dbReference type="PANTHER" id="PTHR48090">
    <property type="entry name" value="UNDECAPRENYL-PHOSPHATE 4-DEOXY-4-FORMAMIDO-L-ARABINOSE TRANSFERASE-RELATED"/>
    <property type="match status" value="1"/>
</dbReference>
<evidence type="ECO:0000313" key="4">
    <source>
        <dbReference type="EMBL" id="MBP2351165.1"/>
    </source>
</evidence>
<evidence type="ECO:0000256" key="2">
    <source>
        <dbReference type="SAM" id="Phobius"/>
    </source>
</evidence>
<keyword evidence="5" id="KW-1185">Reference proteome</keyword>
<dbReference type="SUPFAM" id="SSF53448">
    <property type="entry name" value="Nucleotide-diphospho-sugar transferases"/>
    <property type="match status" value="1"/>
</dbReference>
<dbReference type="CDD" id="cd04179">
    <property type="entry name" value="DPM_DPG-synthase_like"/>
    <property type="match status" value="1"/>
</dbReference>
<protein>
    <recommendedName>
        <fullName evidence="3">Glycosyltransferase 2-like domain-containing protein</fullName>
    </recommendedName>
</protein>
<feature type="transmembrane region" description="Helical" evidence="2">
    <location>
        <begin position="268"/>
        <end position="291"/>
    </location>
</feature>
<proteinExistence type="inferred from homology"/>
<reference evidence="4 5" key="1">
    <citation type="submission" date="2021-03" db="EMBL/GenBank/DDBJ databases">
        <title>Sequencing the genomes of 1000 actinobacteria strains.</title>
        <authorList>
            <person name="Klenk H.-P."/>
        </authorList>
    </citation>
    <scope>NUCLEOTIDE SEQUENCE [LARGE SCALE GENOMIC DNA]</scope>
    <source>
        <strain evidence="4 5">DSM 18824</strain>
    </source>
</reference>
<dbReference type="InterPro" id="IPR050256">
    <property type="entry name" value="Glycosyltransferase_2"/>
</dbReference>
<keyword evidence="2" id="KW-0472">Membrane</keyword>
<keyword evidence="2" id="KW-1133">Transmembrane helix</keyword>
<evidence type="ECO:0000256" key="1">
    <source>
        <dbReference type="ARBA" id="ARBA00006739"/>
    </source>
</evidence>